<evidence type="ECO:0000313" key="2">
    <source>
        <dbReference type="Proteomes" id="UP001523392"/>
    </source>
</evidence>
<protein>
    <submittedName>
        <fullName evidence="1">Uncharacterized protein</fullName>
    </submittedName>
</protein>
<comment type="caution">
    <text evidence="1">The sequence shown here is derived from an EMBL/GenBank/DDBJ whole genome shotgun (WGS) entry which is preliminary data.</text>
</comment>
<gene>
    <name evidence="1" type="ORF">JYK14_14735</name>
</gene>
<keyword evidence="2" id="KW-1185">Reference proteome</keyword>
<reference evidence="1 2" key="1">
    <citation type="submission" date="2021-12" db="EMBL/GenBank/DDBJ databases">
        <title>Siccirubricoccus leaddurans sp. nov., a high concentration Zn2+ tolerance bacterium.</title>
        <authorList>
            <person name="Cao Y."/>
        </authorList>
    </citation>
    <scope>NUCLEOTIDE SEQUENCE [LARGE SCALE GENOMIC DNA]</scope>
    <source>
        <strain evidence="1 2">KC 17139</strain>
    </source>
</reference>
<name>A0ABT1D654_9PROT</name>
<dbReference type="EMBL" id="JAFIRR010000090">
    <property type="protein sequence ID" value="MCO6417410.1"/>
    <property type="molecule type" value="Genomic_DNA"/>
</dbReference>
<dbReference type="RefSeq" id="WP_252954054.1">
    <property type="nucleotide sequence ID" value="NZ_JAFIRR010000090.1"/>
</dbReference>
<accession>A0ABT1D654</accession>
<sequence>MRKIDGQEPCEVAAKLRITATLLGCTSQKELCAAFRRVNPKTEFDLDRSYKWMQGRTLPRSSRIYEEWARVLRLERSGAWIAACALEDFVGEVGVRHKVEGGELLRQAGVTHDAMSISVSRRAPPDVRLDEDYICGAYACYSHAQSRYHRGRIIRSALVIERAPRRSEAPVARLSQMLAGGVAHSKGPVLRGTGRALTLALTTGSSGVPPAVLQLLLPTPPGSLLTGLLTSFAMMDPSGQPPYASRIAIVRVPCVVTAVEATNRYMESEPMPFARDLVTLGLDVADAAALDALLDRFLRAPREHGLGMERITMADHVALASACDRIWLDTVATRAARLTAAIADRGGSPAVSARADDAPR</sequence>
<proteinExistence type="predicted"/>
<dbReference type="Proteomes" id="UP001523392">
    <property type="component" value="Unassembled WGS sequence"/>
</dbReference>
<organism evidence="1 2">
    <name type="scientific">Siccirubricoccus soli</name>
    <dbReference type="NCBI Taxonomy" id="2899147"/>
    <lineage>
        <taxon>Bacteria</taxon>
        <taxon>Pseudomonadati</taxon>
        <taxon>Pseudomonadota</taxon>
        <taxon>Alphaproteobacteria</taxon>
        <taxon>Acetobacterales</taxon>
        <taxon>Roseomonadaceae</taxon>
        <taxon>Siccirubricoccus</taxon>
    </lineage>
</organism>
<evidence type="ECO:0000313" key="1">
    <source>
        <dbReference type="EMBL" id="MCO6417410.1"/>
    </source>
</evidence>